<reference evidence="2 3" key="1">
    <citation type="submission" date="2018-11" db="EMBL/GenBank/DDBJ databases">
        <title>Taxonoimc description of Halomarina strain SPP-AMP-1.</title>
        <authorList>
            <person name="Pal Y."/>
            <person name="Srinivasana K."/>
            <person name="Verma A."/>
            <person name="Kumar P."/>
        </authorList>
    </citation>
    <scope>NUCLEOTIDE SEQUENCE [LARGE SCALE GENOMIC DNA]</scope>
    <source>
        <strain evidence="2 3">SPP-AMP-1</strain>
    </source>
</reference>
<dbReference type="AlphaFoldDB" id="A0A3P3RKK6"/>
<comment type="caution">
    <text evidence="2">The sequence shown here is derived from an EMBL/GenBank/DDBJ whole genome shotgun (WGS) entry which is preliminary data.</text>
</comment>
<evidence type="ECO:0000256" key="1">
    <source>
        <dbReference type="SAM" id="MobiDB-lite"/>
    </source>
</evidence>
<keyword evidence="3" id="KW-1185">Reference proteome</keyword>
<feature type="region of interest" description="Disordered" evidence="1">
    <location>
        <begin position="326"/>
        <end position="355"/>
    </location>
</feature>
<feature type="region of interest" description="Disordered" evidence="1">
    <location>
        <begin position="279"/>
        <end position="306"/>
    </location>
</feature>
<gene>
    <name evidence="2" type="ORF">EIK79_00845</name>
</gene>
<protein>
    <submittedName>
        <fullName evidence="2">Tat pathway signal protein</fullName>
    </submittedName>
</protein>
<dbReference type="SUPFAM" id="SSF54909">
    <property type="entry name" value="Dimeric alpha+beta barrel"/>
    <property type="match status" value="1"/>
</dbReference>
<proteinExistence type="predicted"/>
<dbReference type="InterPro" id="IPR011008">
    <property type="entry name" value="Dimeric_a/b-barrel"/>
</dbReference>
<evidence type="ECO:0000313" key="3">
    <source>
        <dbReference type="Proteomes" id="UP000282322"/>
    </source>
</evidence>
<evidence type="ECO:0000313" key="2">
    <source>
        <dbReference type="EMBL" id="RRJ34076.1"/>
    </source>
</evidence>
<dbReference type="OrthoDB" id="212084at2157"/>
<dbReference type="RefSeq" id="WP_124953246.1">
    <property type="nucleotide sequence ID" value="NZ_RRCH01000002.1"/>
</dbReference>
<name>A0A3P3RKK6_9EURY</name>
<dbReference type="Proteomes" id="UP000282322">
    <property type="component" value="Unassembled WGS sequence"/>
</dbReference>
<organism evidence="2 3">
    <name type="scientific">Halocatena pleomorpha</name>
    <dbReference type="NCBI Taxonomy" id="1785090"/>
    <lineage>
        <taxon>Archaea</taxon>
        <taxon>Methanobacteriati</taxon>
        <taxon>Methanobacteriota</taxon>
        <taxon>Stenosarchaea group</taxon>
        <taxon>Halobacteria</taxon>
        <taxon>Halobacteriales</taxon>
        <taxon>Natronomonadaceae</taxon>
        <taxon>Halocatena</taxon>
    </lineage>
</organism>
<accession>A0A3P3RKK6</accession>
<dbReference type="Pfam" id="PF24152">
    <property type="entry name" value="DUF7405"/>
    <property type="match status" value="1"/>
</dbReference>
<sequence length="423" mass="47327">MKAAVAIGGTNALIAVRSRSETPPGGTDDRSNLPDRQFAWNDYIPKNNIGLAKGPSHRLLLHLKYRREGVPNRTDRETVEDALRTLERGFEWSNEGLLFTIGYSPAYFDRFDTDLPPDTGLRDPSEVIDQVDIERSGNVVVETDDAHMHLTSDNPLVLLEAEAALFGDVSEINGEPVTADFSEIFKKVDRRTGFTGAPLPHESWKEDVPGDNPVTEEAPVLFGFKSLFTDSQPSEDHVAITSSDHPFCGGTTEHVSILRDDGVRKWYSEHCTEERIDRMFSPSHNSDETGQHGRKLGRQSGTSEQSMVDIAEETVKNAREHGVVGHAQKLARARNPLPPLLRRDFPSTDNGHPHTQFISLQRTIDDFIDVRKMMSFVDPENERPAASEVPIENHGIQGFFKVIRRGNYLIPPRHLRAFPSPNP</sequence>
<dbReference type="EMBL" id="RRCH01000002">
    <property type="protein sequence ID" value="RRJ34076.1"/>
    <property type="molecule type" value="Genomic_DNA"/>
</dbReference>
<dbReference type="InterPro" id="IPR055828">
    <property type="entry name" value="DUF7405"/>
</dbReference>